<reference evidence="3 4" key="1">
    <citation type="submission" date="2024-03" db="EMBL/GenBank/DDBJ databases">
        <title>Novel species of the genus Variovorax.</title>
        <authorList>
            <person name="Liu Q."/>
            <person name="Xin Y.-H."/>
        </authorList>
    </citation>
    <scope>NUCLEOTIDE SEQUENCE [LARGE SCALE GENOMIC DNA]</scope>
    <source>
        <strain evidence="3 4">KACC 18501</strain>
    </source>
</reference>
<organism evidence="3 4">
    <name type="scientific">Variovorax humicola</name>
    <dbReference type="NCBI Taxonomy" id="1769758"/>
    <lineage>
        <taxon>Bacteria</taxon>
        <taxon>Pseudomonadati</taxon>
        <taxon>Pseudomonadota</taxon>
        <taxon>Betaproteobacteria</taxon>
        <taxon>Burkholderiales</taxon>
        <taxon>Comamonadaceae</taxon>
        <taxon>Variovorax</taxon>
    </lineage>
</organism>
<dbReference type="PANTHER" id="PTHR43428">
    <property type="entry name" value="ARSENATE REDUCTASE"/>
    <property type="match status" value="1"/>
</dbReference>
<dbReference type="PANTHER" id="PTHR43428:SF1">
    <property type="entry name" value="ARSENATE REDUCTASE"/>
    <property type="match status" value="1"/>
</dbReference>
<accession>A0ABU8W6Q1</accession>
<dbReference type="EMBL" id="JBBKZV010000025">
    <property type="protein sequence ID" value="MEJ8825731.1"/>
    <property type="molecule type" value="Genomic_DNA"/>
</dbReference>
<dbReference type="SMART" id="SM00226">
    <property type="entry name" value="LMWPc"/>
    <property type="match status" value="1"/>
</dbReference>
<dbReference type="InterPro" id="IPR036196">
    <property type="entry name" value="Ptyr_pPase_sf"/>
</dbReference>
<keyword evidence="4" id="KW-1185">Reference proteome</keyword>
<comment type="caution">
    <text evidence="3">The sequence shown here is derived from an EMBL/GenBank/DDBJ whole genome shotgun (WGS) entry which is preliminary data.</text>
</comment>
<dbReference type="Gene3D" id="3.40.50.2300">
    <property type="match status" value="1"/>
</dbReference>
<evidence type="ECO:0000313" key="3">
    <source>
        <dbReference type="EMBL" id="MEJ8825731.1"/>
    </source>
</evidence>
<evidence type="ECO:0000313" key="4">
    <source>
        <dbReference type="Proteomes" id="UP001363010"/>
    </source>
</evidence>
<evidence type="ECO:0000256" key="1">
    <source>
        <dbReference type="ARBA" id="ARBA00022849"/>
    </source>
</evidence>
<evidence type="ECO:0000259" key="2">
    <source>
        <dbReference type="SMART" id="SM00226"/>
    </source>
</evidence>
<dbReference type="Proteomes" id="UP001363010">
    <property type="component" value="Unassembled WGS sequence"/>
</dbReference>
<protein>
    <submittedName>
        <fullName evidence="3">Protein tyrosine phosphatase</fullName>
    </submittedName>
</protein>
<dbReference type="SUPFAM" id="SSF52788">
    <property type="entry name" value="Phosphotyrosine protein phosphatases I"/>
    <property type="match status" value="1"/>
</dbReference>
<name>A0ABU8W6Q1_9BURK</name>
<dbReference type="InterPro" id="IPR023485">
    <property type="entry name" value="Ptyr_pPase"/>
</dbReference>
<proteinExistence type="predicted"/>
<sequence>MQERFRVVFVSRRNSLRSILAAACLAHLDGARFVAISCGAPGHVAPAVHPAAIDALGTAHIPVPAKEPCSWATILRGPPSRINFVILLDESIETLLPPWPGQPDFATWPFPDVAAESDPETAARAAIQVLHSLRRRLELLIALTMRGTDRAAIRSDVRELGHMI</sequence>
<gene>
    <name evidence="3" type="ORF">WKW80_27495</name>
</gene>
<keyword evidence="1" id="KW-0059">Arsenical resistance</keyword>
<feature type="domain" description="Phosphotyrosine protein phosphatase I" evidence="2">
    <location>
        <begin position="5"/>
        <end position="143"/>
    </location>
</feature>
<dbReference type="RefSeq" id="WP_340366819.1">
    <property type="nucleotide sequence ID" value="NZ_JBBKZV010000025.1"/>
</dbReference>